<dbReference type="Proteomes" id="UP001236806">
    <property type="component" value="Unassembled WGS sequence"/>
</dbReference>
<dbReference type="CDD" id="cd07377">
    <property type="entry name" value="WHTH_GntR"/>
    <property type="match status" value="1"/>
</dbReference>
<keyword evidence="1" id="KW-0805">Transcription regulation</keyword>
<evidence type="ECO:0000259" key="4">
    <source>
        <dbReference type="PROSITE" id="PS50949"/>
    </source>
</evidence>
<evidence type="ECO:0000313" key="6">
    <source>
        <dbReference type="Proteomes" id="UP001236806"/>
    </source>
</evidence>
<evidence type="ECO:0000256" key="3">
    <source>
        <dbReference type="ARBA" id="ARBA00023163"/>
    </source>
</evidence>
<sequence length="239" mass="25731">MCENSAQFSLFLAFLYTLALPTKGQPLRASDRAYTALRDDIVQWRLQPGALLAEVEQAERLGVSRTPLREALGRLTAEGLTTAAGGRGVVVTGISLEDIEELFELRETLESKAAALAAEHGDAGIFRTLEADFRAAPSLLNGSTPALEDYYLLVERLDSAIDAASSNSYLAQAMRGLRVHLVRIRRLAADDATRLTAAAAEHAAIAEAIALGNPRLAQAATTLHLHRSLSHIKATHTPR</sequence>
<dbReference type="SMART" id="SM00345">
    <property type="entry name" value="HTH_GNTR"/>
    <property type="match status" value="1"/>
</dbReference>
<proteinExistence type="predicted"/>
<evidence type="ECO:0000256" key="2">
    <source>
        <dbReference type="ARBA" id="ARBA00023125"/>
    </source>
</evidence>
<gene>
    <name evidence="5" type="ORF">QFZ36_000015</name>
</gene>
<dbReference type="PRINTS" id="PR00035">
    <property type="entry name" value="HTHGNTR"/>
</dbReference>
<keyword evidence="2 5" id="KW-0238">DNA-binding</keyword>
<dbReference type="PANTHER" id="PTHR43537:SF24">
    <property type="entry name" value="GLUCONATE OPERON TRANSCRIPTIONAL REPRESSOR"/>
    <property type="match status" value="1"/>
</dbReference>
<dbReference type="Gene3D" id="1.10.10.10">
    <property type="entry name" value="Winged helix-like DNA-binding domain superfamily/Winged helix DNA-binding domain"/>
    <property type="match status" value="1"/>
</dbReference>
<evidence type="ECO:0000313" key="5">
    <source>
        <dbReference type="EMBL" id="MDQ0672454.1"/>
    </source>
</evidence>
<dbReference type="SMART" id="SM00895">
    <property type="entry name" value="FCD"/>
    <property type="match status" value="1"/>
</dbReference>
<accession>A0ABU0PGP3</accession>
<dbReference type="InterPro" id="IPR036388">
    <property type="entry name" value="WH-like_DNA-bd_sf"/>
</dbReference>
<evidence type="ECO:0000256" key="1">
    <source>
        <dbReference type="ARBA" id="ARBA00023015"/>
    </source>
</evidence>
<dbReference type="GO" id="GO:0003677">
    <property type="term" value="F:DNA binding"/>
    <property type="evidence" value="ECO:0007669"/>
    <property type="project" value="UniProtKB-KW"/>
</dbReference>
<protein>
    <submittedName>
        <fullName evidence="5">DNA-binding GntR family transcriptional regulator</fullName>
    </submittedName>
</protein>
<reference evidence="5 6" key="1">
    <citation type="submission" date="2023-07" db="EMBL/GenBank/DDBJ databases">
        <title>Comparative genomics of wheat-associated soil bacteria to identify genetic determinants of phenazine resistance.</title>
        <authorList>
            <person name="Mouncey N."/>
        </authorList>
    </citation>
    <scope>NUCLEOTIDE SEQUENCE [LARGE SCALE GENOMIC DNA]</scope>
    <source>
        <strain evidence="5 6">W1I3</strain>
    </source>
</reference>
<dbReference type="SUPFAM" id="SSF48008">
    <property type="entry name" value="GntR ligand-binding domain-like"/>
    <property type="match status" value="1"/>
</dbReference>
<organism evidence="5 6">
    <name type="scientific">Pseudarthrobacter siccitolerans</name>
    <dbReference type="NCBI Taxonomy" id="861266"/>
    <lineage>
        <taxon>Bacteria</taxon>
        <taxon>Bacillati</taxon>
        <taxon>Actinomycetota</taxon>
        <taxon>Actinomycetes</taxon>
        <taxon>Micrococcales</taxon>
        <taxon>Micrococcaceae</taxon>
        <taxon>Pseudarthrobacter</taxon>
    </lineage>
</organism>
<dbReference type="InterPro" id="IPR008920">
    <property type="entry name" value="TF_FadR/GntR_C"/>
</dbReference>
<dbReference type="InterPro" id="IPR036390">
    <property type="entry name" value="WH_DNA-bd_sf"/>
</dbReference>
<comment type="caution">
    <text evidence="5">The sequence shown here is derived from an EMBL/GenBank/DDBJ whole genome shotgun (WGS) entry which is preliminary data.</text>
</comment>
<dbReference type="PROSITE" id="PS50949">
    <property type="entry name" value="HTH_GNTR"/>
    <property type="match status" value="1"/>
</dbReference>
<keyword evidence="3" id="KW-0804">Transcription</keyword>
<dbReference type="Pfam" id="PF07729">
    <property type="entry name" value="FCD"/>
    <property type="match status" value="1"/>
</dbReference>
<dbReference type="PANTHER" id="PTHR43537">
    <property type="entry name" value="TRANSCRIPTIONAL REGULATOR, GNTR FAMILY"/>
    <property type="match status" value="1"/>
</dbReference>
<dbReference type="InterPro" id="IPR011711">
    <property type="entry name" value="GntR_C"/>
</dbReference>
<keyword evidence="6" id="KW-1185">Reference proteome</keyword>
<feature type="domain" description="HTH gntR-type" evidence="4">
    <location>
        <begin position="27"/>
        <end position="94"/>
    </location>
</feature>
<name>A0ABU0PGP3_9MICC</name>
<dbReference type="EMBL" id="JAUSXB010000001">
    <property type="protein sequence ID" value="MDQ0672454.1"/>
    <property type="molecule type" value="Genomic_DNA"/>
</dbReference>
<dbReference type="Gene3D" id="1.20.120.530">
    <property type="entry name" value="GntR ligand-binding domain-like"/>
    <property type="match status" value="1"/>
</dbReference>
<dbReference type="Pfam" id="PF00392">
    <property type="entry name" value="GntR"/>
    <property type="match status" value="1"/>
</dbReference>
<dbReference type="SUPFAM" id="SSF46785">
    <property type="entry name" value="Winged helix' DNA-binding domain"/>
    <property type="match status" value="1"/>
</dbReference>
<dbReference type="InterPro" id="IPR000524">
    <property type="entry name" value="Tscrpt_reg_HTH_GntR"/>
</dbReference>